<dbReference type="EMBL" id="NNRN01000052">
    <property type="protein sequence ID" value="OYR28031.1"/>
    <property type="molecule type" value="Genomic_DNA"/>
</dbReference>
<feature type="region of interest" description="Disordered" evidence="1">
    <location>
        <begin position="25"/>
        <end position="55"/>
    </location>
</feature>
<sequence>MIGCVRTCRPGRKISQIETALVATMAKDDRNRQPSQSERDNALQNENPVHHDVVL</sequence>
<gene>
    <name evidence="2" type="ORF">CES86_3029</name>
</gene>
<name>A0A256GN98_9HYPH</name>
<evidence type="ECO:0000256" key="1">
    <source>
        <dbReference type="SAM" id="MobiDB-lite"/>
    </source>
</evidence>
<accession>A0A256GN98</accession>
<dbReference type="AlphaFoldDB" id="A0A256GN98"/>
<dbReference type="Proteomes" id="UP000216363">
    <property type="component" value="Unassembled WGS sequence"/>
</dbReference>
<proteinExistence type="predicted"/>
<evidence type="ECO:0000313" key="3">
    <source>
        <dbReference type="Proteomes" id="UP000216363"/>
    </source>
</evidence>
<protein>
    <submittedName>
        <fullName evidence="2">Uncharacterized protein</fullName>
    </submittedName>
</protein>
<evidence type="ECO:0000313" key="2">
    <source>
        <dbReference type="EMBL" id="OYR28031.1"/>
    </source>
</evidence>
<organism evidence="2 3">
    <name type="scientific">Brucella lupini</name>
    <dbReference type="NCBI Taxonomy" id="255457"/>
    <lineage>
        <taxon>Bacteria</taxon>
        <taxon>Pseudomonadati</taxon>
        <taxon>Pseudomonadota</taxon>
        <taxon>Alphaproteobacteria</taxon>
        <taxon>Hyphomicrobiales</taxon>
        <taxon>Brucellaceae</taxon>
        <taxon>Brucella/Ochrobactrum group</taxon>
        <taxon>Brucella</taxon>
    </lineage>
</organism>
<feature type="compositionally biased region" description="Basic and acidic residues" evidence="1">
    <location>
        <begin position="26"/>
        <end position="41"/>
    </location>
</feature>
<comment type="caution">
    <text evidence="2">The sequence shown here is derived from an EMBL/GenBank/DDBJ whole genome shotgun (WGS) entry which is preliminary data.</text>
</comment>
<reference evidence="2 3" key="1">
    <citation type="submission" date="2017-07" db="EMBL/GenBank/DDBJ databases">
        <title>Draft genome of Ochrobactrum lupini type strain LUP21.</title>
        <authorList>
            <person name="Krzyzanowska D.M."/>
            <person name="Jafra S."/>
        </authorList>
    </citation>
    <scope>NUCLEOTIDE SEQUENCE [LARGE SCALE GENOMIC DNA]</scope>
    <source>
        <strain evidence="2 3">LUP21</strain>
    </source>
</reference>